<dbReference type="InterPro" id="IPR016651">
    <property type="entry name" value="LCMT1"/>
</dbReference>
<dbReference type="PANTHER" id="PTHR13600">
    <property type="entry name" value="LEUCINE CARBOXYL METHYLTRANSFERASE"/>
    <property type="match status" value="1"/>
</dbReference>
<organism evidence="3 4">
    <name type="scientific">Cyclotella cryptica</name>
    <dbReference type="NCBI Taxonomy" id="29204"/>
    <lineage>
        <taxon>Eukaryota</taxon>
        <taxon>Sar</taxon>
        <taxon>Stramenopiles</taxon>
        <taxon>Ochrophyta</taxon>
        <taxon>Bacillariophyta</taxon>
        <taxon>Coscinodiscophyceae</taxon>
        <taxon>Thalassiosirophycidae</taxon>
        <taxon>Stephanodiscales</taxon>
        <taxon>Stephanodiscaceae</taxon>
        <taxon>Cyclotella</taxon>
    </lineage>
</organism>
<accession>A0ABD3QSM1</accession>
<dbReference type="PANTHER" id="PTHR13600:SF21">
    <property type="entry name" value="LEUCINE CARBOXYL METHYLTRANSFERASE 1"/>
    <property type="match status" value="1"/>
</dbReference>
<dbReference type="InterPro" id="IPR029063">
    <property type="entry name" value="SAM-dependent_MTases_sf"/>
</dbReference>
<keyword evidence="4" id="KW-1185">Reference proteome</keyword>
<gene>
    <name evidence="3" type="ORF">HJC23_009343</name>
</gene>
<dbReference type="CDD" id="cd04301">
    <property type="entry name" value="NAT_SF"/>
    <property type="match status" value="1"/>
</dbReference>
<evidence type="ECO:0000313" key="4">
    <source>
        <dbReference type="Proteomes" id="UP001516023"/>
    </source>
</evidence>
<dbReference type="Gene3D" id="3.40.630.30">
    <property type="match status" value="1"/>
</dbReference>
<sequence length="699" mass="77469">MEKDRNIMTIAQKNPTSISKTALDSLDAKLSAIDAGWLGENLLGASDGGSMSADPVHVYTQLLQRLRDGLDPVHPKRRMSPLVNAGYAARMAVTTCILKRWINGVVEAWAEDTFNSNAERGSNRELDDILCVNVVVIGCGMDALGIWSKHLLRRSLQNVLSARGVNGHETFSPPEIKVYEFDAYDNCVLKQNSLLRSGLLNLSSCVDKEKRKPDEELGTNKSYHIHARGRLNLEGSDSTKEESDYTLVSTDLRKVDGPLGETKQHKSILSHAGLEAGFDPSQPTIILSELVLAYLGCQGANAVIHSISNDVISGNKLSTFVCLEPMFPNGDEHDNTSRCIFSVQESYAINYCRQFRGKLQTGNSTSTTKANVDSHDSLWLHPLGSHRHTLKLRLESCGISCFSIASLGESAIHVARSLRRKHMASFPNAEVKTIGPKFLCAKEPFDEHAALSLNLECYCVVCAFHPSSATRQQNYSKNYELHQWMNKICPWPIQVQIKPISTYAEDTQVNDLYKSLYVHFYNKYPAIRKMVKSALKGDLLVNKLSTKCSGDDSVSVIRERFIKEGGDFWVATTNTLPSSTDAIRRIHVVGCLGIKRRGIKHRCCDDDIPNLTEFEIFRLAVDDSYRGLGIGRKLIDVAETSLLAGSSRNNGAIMLYAVTPTCLAAACKLYESYGYCADDMKSFSAGELRMKVYSKLLCK</sequence>
<feature type="domain" description="N-acetyltransferase" evidence="2">
    <location>
        <begin position="525"/>
        <end position="695"/>
    </location>
</feature>
<keyword evidence="1" id="KW-0949">S-adenosyl-L-methionine</keyword>
<name>A0ABD3QSM1_9STRA</name>
<dbReference type="Proteomes" id="UP001516023">
    <property type="component" value="Unassembled WGS sequence"/>
</dbReference>
<proteinExistence type="predicted"/>
<dbReference type="Gene3D" id="3.40.50.150">
    <property type="entry name" value="Vaccinia Virus protein VP39"/>
    <property type="match status" value="1"/>
</dbReference>
<dbReference type="AlphaFoldDB" id="A0ABD3QSM1"/>
<dbReference type="InterPro" id="IPR016181">
    <property type="entry name" value="Acyl_CoA_acyltransferase"/>
</dbReference>
<comment type="caution">
    <text evidence="3">The sequence shown here is derived from an EMBL/GenBank/DDBJ whole genome shotgun (WGS) entry which is preliminary data.</text>
</comment>
<protein>
    <recommendedName>
        <fullName evidence="2">N-acetyltransferase domain-containing protein</fullName>
    </recommendedName>
</protein>
<evidence type="ECO:0000313" key="3">
    <source>
        <dbReference type="EMBL" id="KAL3803379.1"/>
    </source>
</evidence>
<reference evidence="3 4" key="1">
    <citation type="journal article" date="2020" name="G3 (Bethesda)">
        <title>Improved Reference Genome for Cyclotella cryptica CCMP332, a Model for Cell Wall Morphogenesis, Salinity Adaptation, and Lipid Production in Diatoms (Bacillariophyta).</title>
        <authorList>
            <person name="Roberts W.R."/>
            <person name="Downey K.M."/>
            <person name="Ruck E.C."/>
            <person name="Traller J.C."/>
            <person name="Alverson A.J."/>
        </authorList>
    </citation>
    <scope>NUCLEOTIDE SEQUENCE [LARGE SCALE GENOMIC DNA]</scope>
    <source>
        <strain evidence="3 4">CCMP332</strain>
    </source>
</reference>
<evidence type="ECO:0000259" key="2">
    <source>
        <dbReference type="PROSITE" id="PS51186"/>
    </source>
</evidence>
<dbReference type="SUPFAM" id="SSF55729">
    <property type="entry name" value="Acyl-CoA N-acyltransferases (Nat)"/>
    <property type="match status" value="1"/>
</dbReference>
<dbReference type="PROSITE" id="PS51186">
    <property type="entry name" value="GNAT"/>
    <property type="match status" value="1"/>
</dbReference>
<dbReference type="EMBL" id="JABMIG020000014">
    <property type="protein sequence ID" value="KAL3803379.1"/>
    <property type="molecule type" value="Genomic_DNA"/>
</dbReference>
<dbReference type="InterPro" id="IPR000182">
    <property type="entry name" value="GNAT_dom"/>
</dbReference>
<dbReference type="Pfam" id="PF13508">
    <property type="entry name" value="Acetyltransf_7"/>
    <property type="match status" value="1"/>
</dbReference>
<dbReference type="SUPFAM" id="SSF53335">
    <property type="entry name" value="S-adenosyl-L-methionine-dependent methyltransferases"/>
    <property type="match status" value="1"/>
</dbReference>
<evidence type="ECO:0000256" key="1">
    <source>
        <dbReference type="ARBA" id="ARBA00022691"/>
    </source>
</evidence>